<accession>A0A8T5GDS4</accession>
<protein>
    <submittedName>
        <fullName evidence="1">Uncharacterized protein</fullName>
    </submittedName>
</protein>
<evidence type="ECO:0000313" key="2">
    <source>
        <dbReference type="Proteomes" id="UP000722459"/>
    </source>
</evidence>
<dbReference type="Proteomes" id="UP000722459">
    <property type="component" value="Unassembled WGS sequence"/>
</dbReference>
<dbReference type="EMBL" id="JABJNZ010000020">
    <property type="protein sequence ID" value="MBT4870173.1"/>
    <property type="molecule type" value="Genomic_DNA"/>
</dbReference>
<gene>
    <name evidence="1" type="ORF">HON47_01210</name>
</gene>
<reference evidence="1" key="1">
    <citation type="journal article" date="2021" name="ISME J.">
        <title>Mercury methylation by metabolically versatile and cosmopolitan marine bacteria.</title>
        <authorList>
            <person name="Lin H."/>
            <person name="Ascher D.B."/>
            <person name="Myung Y."/>
            <person name="Lamborg C.H."/>
            <person name="Hallam S.J."/>
            <person name="Gionfriddo C.M."/>
            <person name="Holt K.E."/>
            <person name="Moreau J.W."/>
        </authorList>
    </citation>
    <scope>NUCLEOTIDE SEQUENCE</scope>
    <source>
        <strain evidence="1">SI075_bin30</strain>
    </source>
</reference>
<dbReference type="AlphaFoldDB" id="A0A8T5GDS4"/>
<organism evidence="1 2">
    <name type="scientific">Candidatus Iainarchaeum sp</name>
    <dbReference type="NCBI Taxonomy" id="3101447"/>
    <lineage>
        <taxon>Archaea</taxon>
        <taxon>Candidatus Iainarchaeota</taxon>
        <taxon>Candidatus Iainarchaeia</taxon>
        <taxon>Candidatus Iainarchaeales</taxon>
        <taxon>Candidatus Iainarchaeaceae</taxon>
        <taxon>Candidatus Iainarchaeum</taxon>
    </lineage>
</organism>
<proteinExistence type="predicted"/>
<evidence type="ECO:0000313" key="1">
    <source>
        <dbReference type="EMBL" id="MBT4870173.1"/>
    </source>
</evidence>
<sequence>MFLNFRDTKNKIPNIISVIPTPTDVPTPHVSQLENIFDPKLVKKNIPAKIKIIDERINVFS</sequence>
<name>A0A8T5GDS4_9ARCH</name>
<comment type="caution">
    <text evidence="1">The sequence shown here is derived from an EMBL/GenBank/DDBJ whole genome shotgun (WGS) entry which is preliminary data.</text>
</comment>